<name>A0A848KTN9_9ACTN</name>
<dbReference type="Proteomes" id="UP000550729">
    <property type="component" value="Unassembled WGS sequence"/>
</dbReference>
<feature type="region of interest" description="Disordered" evidence="1">
    <location>
        <begin position="466"/>
        <end position="521"/>
    </location>
</feature>
<dbReference type="Pfam" id="PF02720">
    <property type="entry name" value="DUF222"/>
    <property type="match status" value="1"/>
</dbReference>
<evidence type="ECO:0000313" key="4">
    <source>
        <dbReference type="Proteomes" id="UP000550729"/>
    </source>
</evidence>
<evidence type="ECO:0000256" key="1">
    <source>
        <dbReference type="SAM" id="MobiDB-lite"/>
    </source>
</evidence>
<keyword evidence="4" id="KW-1185">Reference proteome</keyword>
<feature type="compositionally biased region" description="Low complexity" evidence="1">
    <location>
        <begin position="468"/>
        <end position="478"/>
    </location>
</feature>
<sequence length="521" mass="57573">MAVLAHDSPSVWPTLDLASLRLDPVLADPGLAVGDLLGLYGHADKGDAFLAWYRLRVLAELHTRLVVPVEYDDYRADDAYLQLGQRVGMTRGQSADTLMSRIGDAVAARDRLPATVLCLRDGLVTESQFHKMVAWTDLADGQPYMAELDTEIAAMIRGGRGIPYSMDQLRHRVDRLIFRKDPDAVRARRDVAKDQRGMFTQPGSDGMATIGATMTAEDVRIAAAHVKALANAVCKNDPRSFAARTSDAMYALLTQTPFECLCDAATSCTSVIPDLADAPFPVHVDPKVVVHVVANHSTMCGDDDEPGWVDGYGTVSADHVRDMAARPDATVRPVNPDPSPQAPAQPADPYRPTRLLDTYLRIRDGHSVVPGSHTAAWDCDLDHVDEYSFTDPASGGQTHPDGMDAKNRYFHNLKTHGDWLDDLDIDDDGRAHPVFYTPEGDEIRGHPGLGIDLFPGLTTIRFQEPAHRPATTAAPETPADMEEPQRKKTRLEYKHRRRRAERARNKKRRRQRNDADGDPPF</sequence>
<accession>A0A848KTN9</accession>
<feature type="region of interest" description="Disordered" evidence="1">
    <location>
        <begin position="329"/>
        <end position="351"/>
    </location>
</feature>
<feature type="compositionally biased region" description="Basic residues" evidence="1">
    <location>
        <begin position="493"/>
        <end position="511"/>
    </location>
</feature>
<reference evidence="3 4" key="1">
    <citation type="submission" date="2020-04" db="EMBL/GenBank/DDBJ databases">
        <title>Gordonia sp. nov. TBRC 11910.</title>
        <authorList>
            <person name="Suriyachadkun C."/>
        </authorList>
    </citation>
    <scope>NUCLEOTIDE SEQUENCE [LARGE SCALE GENOMIC DNA]</scope>
    <source>
        <strain evidence="3 4">TBRC 11910</strain>
    </source>
</reference>
<organism evidence="3 4">
    <name type="scientific">Gordonia asplenii</name>
    <dbReference type="NCBI Taxonomy" id="2725283"/>
    <lineage>
        <taxon>Bacteria</taxon>
        <taxon>Bacillati</taxon>
        <taxon>Actinomycetota</taxon>
        <taxon>Actinomycetes</taxon>
        <taxon>Mycobacteriales</taxon>
        <taxon>Gordoniaceae</taxon>
        <taxon>Gordonia</taxon>
    </lineage>
</organism>
<dbReference type="InterPro" id="IPR003870">
    <property type="entry name" value="DUF222"/>
</dbReference>
<dbReference type="RefSeq" id="WP_170194565.1">
    <property type="nucleotide sequence ID" value="NZ_JABBNB010000011.1"/>
</dbReference>
<feature type="domain" description="DUF222" evidence="2">
    <location>
        <begin position="97"/>
        <end position="364"/>
    </location>
</feature>
<dbReference type="AlphaFoldDB" id="A0A848KTN9"/>
<feature type="compositionally biased region" description="Basic and acidic residues" evidence="1">
    <location>
        <begin position="483"/>
        <end position="492"/>
    </location>
</feature>
<gene>
    <name evidence="3" type="ORF">HH308_12675</name>
</gene>
<dbReference type="EMBL" id="JABBNB010000011">
    <property type="protein sequence ID" value="NMO02066.1"/>
    <property type="molecule type" value="Genomic_DNA"/>
</dbReference>
<proteinExistence type="predicted"/>
<evidence type="ECO:0000313" key="3">
    <source>
        <dbReference type="EMBL" id="NMO02066.1"/>
    </source>
</evidence>
<evidence type="ECO:0000259" key="2">
    <source>
        <dbReference type="Pfam" id="PF02720"/>
    </source>
</evidence>
<protein>
    <submittedName>
        <fullName evidence="3">DUF222 domain-containing protein</fullName>
    </submittedName>
</protein>
<comment type="caution">
    <text evidence="3">The sequence shown here is derived from an EMBL/GenBank/DDBJ whole genome shotgun (WGS) entry which is preliminary data.</text>
</comment>